<name>A0A0F9MSZ4_9ZZZZ</name>
<evidence type="ECO:0000313" key="1">
    <source>
        <dbReference type="EMBL" id="KKM72357.1"/>
    </source>
</evidence>
<proteinExistence type="predicted"/>
<reference evidence="1" key="1">
    <citation type="journal article" date="2015" name="Nature">
        <title>Complex archaea that bridge the gap between prokaryotes and eukaryotes.</title>
        <authorList>
            <person name="Spang A."/>
            <person name="Saw J.H."/>
            <person name="Jorgensen S.L."/>
            <person name="Zaremba-Niedzwiedzka K."/>
            <person name="Martijn J."/>
            <person name="Lind A.E."/>
            <person name="van Eijk R."/>
            <person name="Schleper C."/>
            <person name="Guy L."/>
            <person name="Ettema T.J."/>
        </authorList>
    </citation>
    <scope>NUCLEOTIDE SEQUENCE</scope>
</reference>
<comment type="caution">
    <text evidence="1">The sequence shown here is derived from an EMBL/GenBank/DDBJ whole genome shotgun (WGS) entry which is preliminary data.</text>
</comment>
<protein>
    <submittedName>
        <fullName evidence="1">Uncharacterized protein</fullName>
    </submittedName>
</protein>
<dbReference type="AlphaFoldDB" id="A0A0F9MSZ4"/>
<sequence length="154" mass="16920">MKKLLILILVLISGNAVAQQDIDAGIFDDVYLLQPGKADFDSTYINTAGGSDFTATYGMWPILSIDYLFNDTGTVGSTLIFQQNVKDSKGRETDRWVSQDSLVVSSTSTDWQTWLVTASGSDIPPKPLWRIEVASHAAEADTCQLKGNGWNNQR</sequence>
<gene>
    <name evidence="1" type="ORF">LCGC14_1421350</name>
</gene>
<accession>A0A0F9MSZ4</accession>
<organism evidence="1">
    <name type="scientific">marine sediment metagenome</name>
    <dbReference type="NCBI Taxonomy" id="412755"/>
    <lineage>
        <taxon>unclassified sequences</taxon>
        <taxon>metagenomes</taxon>
        <taxon>ecological metagenomes</taxon>
    </lineage>
</organism>
<dbReference type="EMBL" id="LAZR01009487">
    <property type="protein sequence ID" value="KKM72357.1"/>
    <property type="molecule type" value="Genomic_DNA"/>
</dbReference>